<evidence type="ECO:0000313" key="3">
    <source>
        <dbReference type="Proteomes" id="UP000703269"/>
    </source>
</evidence>
<evidence type="ECO:0000313" key="2">
    <source>
        <dbReference type="EMBL" id="GJE88893.1"/>
    </source>
</evidence>
<evidence type="ECO:0000256" key="1">
    <source>
        <dbReference type="SAM" id="MobiDB-lite"/>
    </source>
</evidence>
<reference evidence="2 3" key="1">
    <citation type="submission" date="2021-08" db="EMBL/GenBank/DDBJ databases">
        <title>Draft Genome Sequence of Phanerochaete sordida strain YK-624.</title>
        <authorList>
            <person name="Mori T."/>
            <person name="Dohra H."/>
            <person name="Suzuki T."/>
            <person name="Kawagishi H."/>
            <person name="Hirai H."/>
        </authorList>
    </citation>
    <scope>NUCLEOTIDE SEQUENCE [LARGE SCALE GENOMIC DNA]</scope>
    <source>
        <strain evidence="2 3">YK-624</strain>
    </source>
</reference>
<sequence length="129" mass="14251">MPSTYPGDCRRCLSELYGGMLKHMRSGRIQPSLTTPCRRRPNTFAAKNARLKTGRSAETRPKWHGANGRQCMTSVSNSSHPARCDTRPSVRLVSSNCHERRAVRARAQAWVAEGRTTGGEQSLDADHSG</sequence>
<protein>
    <submittedName>
        <fullName evidence="2">Uncharacterized protein</fullName>
    </submittedName>
</protein>
<gene>
    <name evidence="2" type="ORF">PsYK624_049800</name>
</gene>
<dbReference type="AlphaFoldDB" id="A0A9P3G4B2"/>
<dbReference type="EMBL" id="BPQB01000011">
    <property type="protein sequence ID" value="GJE88893.1"/>
    <property type="molecule type" value="Genomic_DNA"/>
</dbReference>
<feature type="compositionally biased region" description="Polar residues" evidence="1">
    <location>
        <begin position="70"/>
        <end position="80"/>
    </location>
</feature>
<comment type="caution">
    <text evidence="2">The sequence shown here is derived from an EMBL/GenBank/DDBJ whole genome shotgun (WGS) entry which is preliminary data.</text>
</comment>
<accession>A0A9P3G4B2</accession>
<organism evidence="2 3">
    <name type="scientific">Phanerochaete sordida</name>
    <dbReference type="NCBI Taxonomy" id="48140"/>
    <lineage>
        <taxon>Eukaryota</taxon>
        <taxon>Fungi</taxon>
        <taxon>Dikarya</taxon>
        <taxon>Basidiomycota</taxon>
        <taxon>Agaricomycotina</taxon>
        <taxon>Agaricomycetes</taxon>
        <taxon>Polyporales</taxon>
        <taxon>Phanerochaetaceae</taxon>
        <taxon>Phanerochaete</taxon>
    </lineage>
</organism>
<proteinExistence type="predicted"/>
<name>A0A9P3G4B2_9APHY</name>
<dbReference type="Proteomes" id="UP000703269">
    <property type="component" value="Unassembled WGS sequence"/>
</dbReference>
<keyword evidence="3" id="KW-1185">Reference proteome</keyword>
<feature type="region of interest" description="Disordered" evidence="1">
    <location>
        <begin position="50"/>
        <end position="87"/>
    </location>
</feature>